<dbReference type="GO" id="GO:0016758">
    <property type="term" value="F:hexosyltransferase activity"/>
    <property type="evidence" value="ECO:0007669"/>
    <property type="project" value="TreeGrafter"/>
</dbReference>
<keyword evidence="3 6" id="KW-0808">Transferase</keyword>
<feature type="domain" description="Glycosyltransferase subfamily 4-like N-terminal" evidence="5">
    <location>
        <begin position="18"/>
        <end position="180"/>
    </location>
</feature>
<evidence type="ECO:0000256" key="2">
    <source>
        <dbReference type="ARBA" id="ARBA00022676"/>
    </source>
</evidence>
<evidence type="ECO:0000256" key="1">
    <source>
        <dbReference type="ARBA" id="ARBA00021292"/>
    </source>
</evidence>
<dbReference type="Pfam" id="PF13579">
    <property type="entry name" value="Glyco_trans_4_4"/>
    <property type="match status" value="1"/>
</dbReference>
<dbReference type="AlphaFoldDB" id="A0A5D0XLV9"/>
<evidence type="ECO:0000313" key="6">
    <source>
        <dbReference type="EMBL" id="TYC97440.1"/>
    </source>
</evidence>
<dbReference type="Proteomes" id="UP000323410">
    <property type="component" value="Unassembled WGS sequence"/>
</dbReference>
<dbReference type="Gene3D" id="3.40.50.2000">
    <property type="entry name" value="Glycogen Phosphorylase B"/>
    <property type="match status" value="2"/>
</dbReference>
<dbReference type="EMBL" id="VSLD01000007">
    <property type="protein sequence ID" value="TYC97440.1"/>
    <property type="molecule type" value="Genomic_DNA"/>
</dbReference>
<dbReference type="Pfam" id="PF13692">
    <property type="entry name" value="Glyco_trans_1_4"/>
    <property type="match status" value="1"/>
</dbReference>
<comment type="caution">
    <text evidence="6">The sequence shown here is derived from an EMBL/GenBank/DDBJ whole genome shotgun (WGS) entry which is preliminary data.</text>
</comment>
<name>A0A5D0XLV9_9MICC</name>
<evidence type="ECO:0000256" key="4">
    <source>
        <dbReference type="SAM" id="Phobius"/>
    </source>
</evidence>
<dbReference type="InterPro" id="IPR028098">
    <property type="entry name" value="Glyco_trans_4-like_N"/>
</dbReference>
<keyword evidence="7" id="KW-1185">Reference proteome</keyword>
<keyword evidence="4" id="KW-0812">Transmembrane</keyword>
<protein>
    <recommendedName>
        <fullName evidence="1">D-inositol 3-phosphate glycosyltransferase</fullName>
    </recommendedName>
</protein>
<evidence type="ECO:0000256" key="3">
    <source>
        <dbReference type="ARBA" id="ARBA00022679"/>
    </source>
</evidence>
<keyword evidence="4" id="KW-0472">Membrane</keyword>
<organism evidence="6 7">
    <name type="scientific">Arthrobacter echini</name>
    <dbReference type="NCBI Taxonomy" id="1529066"/>
    <lineage>
        <taxon>Bacteria</taxon>
        <taxon>Bacillati</taxon>
        <taxon>Actinomycetota</taxon>
        <taxon>Actinomycetes</taxon>
        <taxon>Micrococcales</taxon>
        <taxon>Micrococcaceae</taxon>
        <taxon>Arthrobacter</taxon>
    </lineage>
</organism>
<reference evidence="6 7" key="1">
    <citation type="submission" date="2019-08" db="EMBL/GenBank/DDBJ databases">
        <title>Genone of Arthrobacter echini P9.</title>
        <authorList>
            <person name="Bowman J.P."/>
        </authorList>
    </citation>
    <scope>NUCLEOTIDE SEQUENCE [LARGE SCALE GENOMIC DNA]</scope>
    <source>
        <strain evidence="6 7">P9</strain>
    </source>
</reference>
<feature type="transmembrane region" description="Helical" evidence="4">
    <location>
        <begin position="116"/>
        <end position="141"/>
    </location>
</feature>
<dbReference type="OrthoDB" id="3657271at2"/>
<gene>
    <name evidence="6" type="ORF">FQ377_12360</name>
</gene>
<sequence>MGLRIAVATRIFEPETGAAAYRLAATVRQLEKRGHEVIVYTSRAPGAERSSPTVRRWPVLRDKTGAVRGYVEYASFDIPLLFRLLLGRAFDVIIVEPPPTTGLMVRIAAAIRRRPFVYFAADVSSVAAAGIGVPAPVVLLLRTLERYVLSAARYVLTVSPGVSDAVVSLTRRPERVVNVGTGVDTRKFSREGRATPEHGRYFVYAGTMSEIQGAGVFVDGFLRVMAEFPDVRLIMYGYGVERDELVDRAVPAGERISFPGTVDSEFLSSVLRGAVAGLASVRPAKGYDFAFATKAFVSLSCGTPVIYAGVGPLKDIVAGENLGLSVEWDADEVALAMRQLLTSRRSGSEKQRLAEWVEDNYSLTRVGDQVAAVVERIHGVSGN</sequence>
<keyword evidence="2" id="KW-0328">Glycosyltransferase</keyword>
<keyword evidence="4" id="KW-1133">Transmembrane helix</keyword>
<evidence type="ECO:0000259" key="5">
    <source>
        <dbReference type="Pfam" id="PF13579"/>
    </source>
</evidence>
<dbReference type="PANTHER" id="PTHR45947:SF3">
    <property type="entry name" value="SULFOQUINOVOSYL TRANSFERASE SQD2"/>
    <property type="match status" value="1"/>
</dbReference>
<evidence type="ECO:0000313" key="7">
    <source>
        <dbReference type="Proteomes" id="UP000323410"/>
    </source>
</evidence>
<dbReference type="RefSeq" id="WP_148601578.1">
    <property type="nucleotide sequence ID" value="NZ_VSLD01000007.1"/>
</dbReference>
<dbReference type="InterPro" id="IPR050194">
    <property type="entry name" value="Glycosyltransferase_grp1"/>
</dbReference>
<dbReference type="SUPFAM" id="SSF53756">
    <property type="entry name" value="UDP-Glycosyltransferase/glycogen phosphorylase"/>
    <property type="match status" value="1"/>
</dbReference>
<dbReference type="GO" id="GO:1901137">
    <property type="term" value="P:carbohydrate derivative biosynthetic process"/>
    <property type="evidence" value="ECO:0007669"/>
    <property type="project" value="UniProtKB-ARBA"/>
</dbReference>
<dbReference type="PANTHER" id="PTHR45947">
    <property type="entry name" value="SULFOQUINOVOSYL TRANSFERASE SQD2"/>
    <property type="match status" value="1"/>
</dbReference>
<accession>A0A5D0XLV9</accession>
<proteinExistence type="predicted"/>